<evidence type="ECO:0000313" key="1">
    <source>
        <dbReference type="EMBL" id="CAD8094974.1"/>
    </source>
</evidence>
<dbReference type="OrthoDB" id="10334308at2759"/>
<dbReference type="EMBL" id="CAJJDN010000063">
    <property type="protein sequence ID" value="CAD8094974.1"/>
    <property type="molecule type" value="Genomic_DNA"/>
</dbReference>
<comment type="caution">
    <text evidence="1">The sequence shown here is derived from an EMBL/GenBank/DDBJ whole genome shotgun (WGS) entry which is preliminary data.</text>
</comment>
<accession>A0A8S1P247</accession>
<sequence>MCLLAREYEIEQIQLIWDKMFEKFKKIKLKFLDAMVLTMMIQLKPQLLKIEYINNFEVLLLFQNYPAKDNYQQMIAQAEKIEKQLRGLEKTSWIEIIKRFNIPYTLMIYFRNN</sequence>
<reference evidence="1" key="1">
    <citation type="submission" date="2021-01" db="EMBL/GenBank/DDBJ databases">
        <authorList>
            <consortium name="Genoscope - CEA"/>
            <person name="William W."/>
        </authorList>
    </citation>
    <scope>NUCLEOTIDE SEQUENCE</scope>
</reference>
<proteinExistence type="predicted"/>
<dbReference type="AlphaFoldDB" id="A0A8S1P247"/>
<name>A0A8S1P247_9CILI</name>
<organism evidence="1 2">
    <name type="scientific">Paramecium sonneborni</name>
    <dbReference type="NCBI Taxonomy" id="65129"/>
    <lineage>
        <taxon>Eukaryota</taxon>
        <taxon>Sar</taxon>
        <taxon>Alveolata</taxon>
        <taxon>Ciliophora</taxon>
        <taxon>Intramacronucleata</taxon>
        <taxon>Oligohymenophorea</taxon>
        <taxon>Peniculida</taxon>
        <taxon>Parameciidae</taxon>
        <taxon>Paramecium</taxon>
    </lineage>
</organism>
<evidence type="ECO:0000313" key="2">
    <source>
        <dbReference type="Proteomes" id="UP000692954"/>
    </source>
</evidence>
<keyword evidence="2" id="KW-1185">Reference proteome</keyword>
<protein>
    <submittedName>
        <fullName evidence="1">Uncharacterized protein</fullName>
    </submittedName>
</protein>
<dbReference type="Proteomes" id="UP000692954">
    <property type="component" value="Unassembled WGS sequence"/>
</dbReference>
<gene>
    <name evidence="1" type="ORF">PSON_ATCC_30995.1.T0630161</name>
</gene>